<keyword evidence="4 10" id="KW-0547">Nucleotide-binding</keyword>
<dbReference type="InterPro" id="IPR020922">
    <property type="entry name" value="dITP/XTP_pyrophosphatase"/>
</dbReference>
<dbReference type="InterPro" id="IPR002637">
    <property type="entry name" value="RdgB/HAM1"/>
</dbReference>
<proteinExistence type="inferred from homology"/>
<keyword evidence="7 10" id="KW-0546">Nucleotide metabolism</keyword>
<dbReference type="HAMAP" id="MF_01405">
    <property type="entry name" value="Non_canon_purine_NTPase"/>
    <property type="match status" value="1"/>
</dbReference>
<feature type="binding site" evidence="10">
    <location>
        <position position="75"/>
    </location>
    <ligand>
        <name>Mg(2+)</name>
        <dbReference type="ChEBI" id="CHEBI:18420"/>
    </ligand>
</feature>
<feature type="binding site" evidence="10">
    <location>
        <position position="46"/>
    </location>
    <ligand>
        <name>Mg(2+)</name>
        <dbReference type="ChEBI" id="CHEBI:18420"/>
    </ligand>
</feature>
<feature type="binding site" evidence="10">
    <location>
        <begin position="184"/>
        <end position="185"/>
    </location>
    <ligand>
        <name>substrate</name>
    </ligand>
</feature>
<keyword evidence="5 10" id="KW-0378">Hydrolase</keyword>
<dbReference type="EMBL" id="JAFKGL010000010">
    <property type="protein sequence ID" value="MBN9412373.1"/>
    <property type="molecule type" value="Genomic_DNA"/>
</dbReference>
<sequence length="198" mass="21797">MARKFTESQLVIASHNQGKIEEITQLFSPFNIKLSSSAALGLVEPEETGGTYLKNALLKARACVTETGLPALSDDSGLEVEALDGNPGVDTAPYAKALGGYDKVFDLWANHPEIQKNVKASFYCVQVLLWPDGHQEVFEGRVRGRLTFPPRGIHGHGYDPIFIPEGCNQTVAEMPLIEKNKVSHRFLALQQLIESCFK</sequence>
<dbReference type="PANTHER" id="PTHR11067">
    <property type="entry name" value="INOSINE TRIPHOSPHATE PYROPHOSPHATASE/HAM1 PROTEIN"/>
    <property type="match status" value="1"/>
</dbReference>
<dbReference type="EC" id="3.6.1.66" evidence="10"/>
<reference evidence="12" key="1">
    <citation type="submission" date="2021-02" db="EMBL/GenBank/DDBJ databases">
        <title>Thiocyanate and organic carbon inputs drive convergent selection for specific autotrophic Afipia and Thiobacillus strains within complex microbiomes.</title>
        <authorList>
            <person name="Huddy R.J."/>
            <person name="Sachdeva R."/>
            <person name="Kadzinga F."/>
            <person name="Kantor R.S."/>
            <person name="Harrison S.T.L."/>
            <person name="Banfield J.F."/>
        </authorList>
    </citation>
    <scope>NUCLEOTIDE SEQUENCE</scope>
    <source>
        <strain evidence="12">SCN18_10_11_15_R4_P_38_20</strain>
    </source>
</reference>
<dbReference type="GO" id="GO:0035870">
    <property type="term" value="F:dITP diphosphatase activity"/>
    <property type="evidence" value="ECO:0007669"/>
    <property type="project" value="UniProtKB-UniRule"/>
</dbReference>
<feature type="binding site" evidence="10">
    <location>
        <position position="179"/>
    </location>
    <ligand>
        <name>substrate</name>
    </ligand>
</feature>
<feature type="binding site" evidence="10">
    <location>
        <begin position="156"/>
        <end position="159"/>
    </location>
    <ligand>
        <name>substrate</name>
    </ligand>
</feature>
<feature type="active site" description="Proton acceptor" evidence="10">
    <location>
        <position position="75"/>
    </location>
</feature>
<evidence type="ECO:0000256" key="5">
    <source>
        <dbReference type="ARBA" id="ARBA00022801"/>
    </source>
</evidence>
<evidence type="ECO:0000256" key="4">
    <source>
        <dbReference type="ARBA" id="ARBA00022741"/>
    </source>
</evidence>
<gene>
    <name evidence="12" type="primary">rdgB</name>
    <name evidence="12" type="ORF">J0H12_00405</name>
</gene>
<dbReference type="AlphaFoldDB" id="A0A8J7PL29"/>
<evidence type="ECO:0000256" key="8">
    <source>
        <dbReference type="ARBA" id="ARBA00051875"/>
    </source>
</evidence>
<evidence type="ECO:0000256" key="9">
    <source>
        <dbReference type="ARBA" id="ARBA00052017"/>
    </source>
</evidence>
<feature type="binding site" evidence="10">
    <location>
        <begin position="14"/>
        <end position="19"/>
    </location>
    <ligand>
        <name>substrate</name>
    </ligand>
</feature>
<keyword evidence="3 10" id="KW-0479">Metal-binding</keyword>
<dbReference type="GO" id="GO:0009146">
    <property type="term" value="P:purine nucleoside triphosphate catabolic process"/>
    <property type="evidence" value="ECO:0007669"/>
    <property type="project" value="UniProtKB-UniRule"/>
</dbReference>
<dbReference type="GO" id="GO:0005829">
    <property type="term" value="C:cytosol"/>
    <property type="evidence" value="ECO:0007669"/>
    <property type="project" value="TreeGrafter"/>
</dbReference>
<comment type="catalytic activity">
    <reaction evidence="9 10">
        <text>XTP + H2O = XMP + diphosphate + H(+)</text>
        <dbReference type="Rhea" id="RHEA:28610"/>
        <dbReference type="ChEBI" id="CHEBI:15377"/>
        <dbReference type="ChEBI" id="CHEBI:15378"/>
        <dbReference type="ChEBI" id="CHEBI:33019"/>
        <dbReference type="ChEBI" id="CHEBI:57464"/>
        <dbReference type="ChEBI" id="CHEBI:61314"/>
        <dbReference type="EC" id="3.6.1.66"/>
    </reaction>
</comment>
<evidence type="ECO:0000256" key="7">
    <source>
        <dbReference type="ARBA" id="ARBA00023080"/>
    </source>
</evidence>
<evidence type="ECO:0000256" key="11">
    <source>
        <dbReference type="RuleBase" id="RU003781"/>
    </source>
</evidence>
<comment type="caution">
    <text evidence="12">The sequence shown here is derived from an EMBL/GenBank/DDBJ whole genome shotgun (WGS) entry which is preliminary data.</text>
</comment>
<evidence type="ECO:0000313" key="13">
    <source>
        <dbReference type="Proteomes" id="UP000664414"/>
    </source>
</evidence>
<dbReference type="CDD" id="cd00515">
    <property type="entry name" value="HAM1"/>
    <property type="match status" value="1"/>
</dbReference>
<dbReference type="FunFam" id="3.90.950.10:FF:000001">
    <property type="entry name" value="dITP/XTP pyrophosphatase"/>
    <property type="match status" value="1"/>
</dbReference>
<comment type="catalytic activity">
    <reaction evidence="8 10">
        <text>dITP + H2O = dIMP + diphosphate + H(+)</text>
        <dbReference type="Rhea" id="RHEA:28342"/>
        <dbReference type="ChEBI" id="CHEBI:15377"/>
        <dbReference type="ChEBI" id="CHEBI:15378"/>
        <dbReference type="ChEBI" id="CHEBI:33019"/>
        <dbReference type="ChEBI" id="CHEBI:61194"/>
        <dbReference type="ChEBI" id="CHEBI:61382"/>
        <dbReference type="EC" id="3.6.1.66"/>
    </reaction>
</comment>
<dbReference type="InterPro" id="IPR029001">
    <property type="entry name" value="ITPase-like_fam"/>
</dbReference>
<dbReference type="GO" id="GO:0009117">
    <property type="term" value="P:nucleotide metabolic process"/>
    <property type="evidence" value="ECO:0007669"/>
    <property type="project" value="UniProtKB-KW"/>
</dbReference>
<comment type="function">
    <text evidence="10">Pyrophosphatase that catalyzes the hydrolysis of nucleoside triphosphates to their monophosphate derivatives, with a high preference for the non-canonical purine nucleotides XTP (xanthosine triphosphate), dITP (deoxyinosine triphosphate) and ITP. Seems to function as a house-cleaning enzyme that removes non-canonical purine nucleotides from the nucleotide pool, thus preventing their incorporation into DNA/RNA and avoiding chromosomal lesions.</text>
</comment>
<comment type="catalytic activity">
    <reaction evidence="10">
        <text>ITP + H2O = IMP + diphosphate + H(+)</text>
        <dbReference type="Rhea" id="RHEA:29399"/>
        <dbReference type="ChEBI" id="CHEBI:15377"/>
        <dbReference type="ChEBI" id="CHEBI:15378"/>
        <dbReference type="ChEBI" id="CHEBI:33019"/>
        <dbReference type="ChEBI" id="CHEBI:58053"/>
        <dbReference type="ChEBI" id="CHEBI:61402"/>
        <dbReference type="EC" id="3.6.1.66"/>
    </reaction>
</comment>
<feature type="binding site" evidence="10">
    <location>
        <position position="76"/>
    </location>
    <ligand>
        <name>substrate</name>
    </ligand>
</feature>
<dbReference type="Gene3D" id="3.90.950.10">
    <property type="match status" value="1"/>
</dbReference>
<dbReference type="SUPFAM" id="SSF52972">
    <property type="entry name" value="ITPase-like"/>
    <property type="match status" value="1"/>
</dbReference>
<dbReference type="GO" id="GO:0046872">
    <property type="term" value="F:metal ion binding"/>
    <property type="evidence" value="ECO:0007669"/>
    <property type="project" value="UniProtKB-KW"/>
</dbReference>
<evidence type="ECO:0000256" key="2">
    <source>
        <dbReference type="ARBA" id="ARBA00011738"/>
    </source>
</evidence>
<evidence type="ECO:0000256" key="10">
    <source>
        <dbReference type="HAMAP-Rule" id="MF_01405"/>
    </source>
</evidence>
<evidence type="ECO:0000256" key="3">
    <source>
        <dbReference type="ARBA" id="ARBA00022723"/>
    </source>
</evidence>
<evidence type="ECO:0000256" key="1">
    <source>
        <dbReference type="ARBA" id="ARBA00008023"/>
    </source>
</evidence>
<dbReference type="GO" id="GO:0036222">
    <property type="term" value="F:XTP diphosphatase activity"/>
    <property type="evidence" value="ECO:0007669"/>
    <property type="project" value="UniProtKB-UniRule"/>
</dbReference>
<comment type="cofactor">
    <cofactor evidence="10">
        <name>Mg(2+)</name>
        <dbReference type="ChEBI" id="CHEBI:18420"/>
    </cofactor>
    <text evidence="10">Binds 1 Mg(2+) ion per subunit.</text>
</comment>
<protein>
    <recommendedName>
        <fullName evidence="10">dITP/XTP pyrophosphatase</fullName>
        <ecNumber evidence="10">3.6.1.66</ecNumber>
    </recommendedName>
    <alternativeName>
        <fullName evidence="10">Non-canonical purine NTP pyrophosphatase</fullName>
    </alternativeName>
    <alternativeName>
        <fullName evidence="10">Non-standard purine NTP pyrophosphatase</fullName>
    </alternativeName>
    <alternativeName>
        <fullName evidence="10">Nucleoside-triphosphate diphosphatase</fullName>
    </alternativeName>
    <alternativeName>
        <fullName evidence="10">Nucleoside-triphosphate pyrophosphatase</fullName>
        <shortName evidence="10">NTPase</shortName>
    </alternativeName>
</protein>
<comment type="similarity">
    <text evidence="1 10 11">Belongs to the HAM1 NTPase family.</text>
</comment>
<dbReference type="GO" id="GO:0000166">
    <property type="term" value="F:nucleotide binding"/>
    <property type="evidence" value="ECO:0007669"/>
    <property type="project" value="UniProtKB-KW"/>
</dbReference>
<dbReference type="Pfam" id="PF01725">
    <property type="entry name" value="Ham1p_like"/>
    <property type="match status" value="1"/>
</dbReference>
<dbReference type="PANTHER" id="PTHR11067:SF9">
    <property type="entry name" value="INOSINE TRIPHOSPHATE PYROPHOSPHATASE"/>
    <property type="match status" value="1"/>
</dbReference>
<dbReference type="NCBIfam" id="TIGR00042">
    <property type="entry name" value="RdgB/HAM1 family non-canonical purine NTP pyrophosphatase"/>
    <property type="match status" value="1"/>
</dbReference>
<keyword evidence="6 10" id="KW-0460">Magnesium</keyword>
<comment type="subunit">
    <text evidence="2 10">Homodimer.</text>
</comment>
<dbReference type="Proteomes" id="UP000664414">
    <property type="component" value="Unassembled WGS sequence"/>
</dbReference>
<dbReference type="GO" id="GO:0036220">
    <property type="term" value="F:ITP diphosphatase activity"/>
    <property type="evidence" value="ECO:0007669"/>
    <property type="project" value="UniProtKB-UniRule"/>
</dbReference>
<dbReference type="GO" id="GO:0017111">
    <property type="term" value="F:ribonucleoside triphosphate phosphatase activity"/>
    <property type="evidence" value="ECO:0007669"/>
    <property type="project" value="InterPro"/>
</dbReference>
<evidence type="ECO:0000313" key="12">
    <source>
        <dbReference type="EMBL" id="MBN9412373.1"/>
    </source>
</evidence>
<organism evidence="12 13">
    <name type="scientific">Candidatus Paracaedimonas acanthamoebae</name>
    <dbReference type="NCBI Taxonomy" id="244581"/>
    <lineage>
        <taxon>Bacteria</taxon>
        <taxon>Pseudomonadati</taxon>
        <taxon>Pseudomonadota</taxon>
        <taxon>Alphaproteobacteria</taxon>
        <taxon>Holosporales</taxon>
        <taxon>Caedimonadaceae</taxon>
        <taxon>Candidatus Paracaedimonas</taxon>
    </lineage>
</organism>
<accession>A0A8J7PL29</accession>
<evidence type="ECO:0000256" key="6">
    <source>
        <dbReference type="ARBA" id="ARBA00022842"/>
    </source>
</evidence>
<name>A0A8J7PL29_9PROT</name>